<sequence length="184" mass="19708">MSVVIPGGSISALVSCAVMAAGSEPESVEASSGIVGKANSYPHQSHTGSSCHHSYLGLPYADHNYGAPPPPTPPASPPSGLLHRTDLNGFAAALDDTSNATTISVSEDGSYGLDVTRCICGFSHDDGYMICCDNCSVWQHIDCMGISRQHIPETYHCERCHPRNIDRERAFQLQSRRRSNIPPP</sequence>
<proteinExistence type="predicted"/>
<dbReference type="Pfam" id="PF20826">
    <property type="entry name" value="PHD_5"/>
    <property type="match status" value="1"/>
</dbReference>
<dbReference type="CDD" id="cd15550">
    <property type="entry name" value="PHD_MLL5"/>
    <property type="match status" value="1"/>
</dbReference>
<name>A0A8C4Q8S9_EPTBU</name>
<dbReference type="InterPro" id="IPR013083">
    <property type="entry name" value="Znf_RING/FYVE/PHD"/>
</dbReference>
<keyword evidence="1" id="KW-0479">Metal-binding</keyword>
<dbReference type="AlphaFoldDB" id="A0A8C4Q8S9"/>
<dbReference type="GeneTree" id="ENSGT00940000157862"/>
<evidence type="ECO:0000313" key="7">
    <source>
        <dbReference type="Ensembl" id="ENSEBUP00000011484.1"/>
    </source>
</evidence>
<feature type="domain" description="PHD-type" evidence="6">
    <location>
        <begin position="115"/>
        <end position="163"/>
    </location>
</feature>
<dbReference type="PROSITE" id="PS01359">
    <property type="entry name" value="ZF_PHD_1"/>
    <property type="match status" value="1"/>
</dbReference>
<keyword evidence="2 5" id="KW-0863">Zinc-finger</keyword>
<dbReference type="GO" id="GO:0006325">
    <property type="term" value="P:chromatin organization"/>
    <property type="evidence" value="ECO:0007669"/>
    <property type="project" value="UniProtKB-KW"/>
</dbReference>
<dbReference type="InterPro" id="IPR011011">
    <property type="entry name" value="Znf_FYVE_PHD"/>
</dbReference>
<dbReference type="GO" id="GO:0006355">
    <property type="term" value="P:regulation of DNA-templated transcription"/>
    <property type="evidence" value="ECO:0007669"/>
    <property type="project" value="TreeGrafter"/>
</dbReference>
<dbReference type="Ensembl" id="ENSEBUT00000012054.1">
    <property type="protein sequence ID" value="ENSEBUP00000011484.1"/>
    <property type="gene ID" value="ENSEBUG00000007361.1"/>
</dbReference>
<evidence type="ECO:0000256" key="5">
    <source>
        <dbReference type="PROSITE-ProRule" id="PRU00146"/>
    </source>
</evidence>
<dbReference type="PANTHER" id="PTHR46462">
    <property type="entry name" value="UPSET, ISOFORM A"/>
    <property type="match status" value="1"/>
</dbReference>
<evidence type="ECO:0000256" key="3">
    <source>
        <dbReference type="ARBA" id="ARBA00022833"/>
    </source>
</evidence>
<dbReference type="InterPro" id="IPR019786">
    <property type="entry name" value="Zinc_finger_PHD-type_CS"/>
</dbReference>
<dbReference type="FunFam" id="3.30.40.10:FF:000150">
    <property type="entry name" value="Inactive histone-lysine N-methyltransferase 2E"/>
    <property type="match status" value="1"/>
</dbReference>
<dbReference type="PROSITE" id="PS50016">
    <property type="entry name" value="ZF_PHD_2"/>
    <property type="match status" value="1"/>
</dbReference>
<dbReference type="PANTHER" id="PTHR46462:SF3">
    <property type="entry name" value="UPSET, ISOFORM A"/>
    <property type="match status" value="1"/>
</dbReference>
<reference evidence="7" key="2">
    <citation type="submission" date="2025-09" db="UniProtKB">
        <authorList>
            <consortium name="Ensembl"/>
        </authorList>
    </citation>
    <scope>IDENTIFICATION</scope>
</reference>
<organism evidence="7 8">
    <name type="scientific">Eptatretus burgeri</name>
    <name type="common">Inshore hagfish</name>
    <dbReference type="NCBI Taxonomy" id="7764"/>
    <lineage>
        <taxon>Eukaryota</taxon>
        <taxon>Metazoa</taxon>
        <taxon>Chordata</taxon>
        <taxon>Craniata</taxon>
        <taxon>Vertebrata</taxon>
        <taxon>Cyclostomata</taxon>
        <taxon>Myxini</taxon>
        <taxon>Myxiniformes</taxon>
        <taxon>Myxinidae</taxon>
        <taxon>Eptatretinae</taxon>
        <taxon>Eptatretus</taxon>
    </lineage>
</organism>
<evidence type="ECO:0000256" key="1">
    <source>
        <dbReference type="ARBA" id="ARBA00022723"/>
    </source>
</evidence>
<dbReference type="InterPro" id="IPR019787">
    <property type="entry name" value="Znf_PHD-finger"/>
</dbReference>
<evidence type="ECO:0000259" key="6">
    <source>
        <dbReference type="PROSITE" id="PS50016"/>
    </source>
</evidence>
<dbReference type="Gene3D" id="3.30.40.10">
    <property type="entry name" value="Zinc/RING finger domain, C3HC4 (zinc finger)"/>
    <property type="match status" value="1"/>
</dbReference>
<keyword evidence="4" id="KW-0156">Chromatin regulator</keyword>
<evidence type="ECO:0000256" key="2">
    <source>
        <dbReference type="ARBA" id="ARBA00022771"/>
    </source>
</evidence>
<evidence type="ECO:0000256" key="4">
    <source>
        <dbReference type="ARBA" id="ARBA00022853"/>
    </source>
</evidence>
<dbReference type="GO" id="GO:0008270">
    <property type="term" value="F:zinc ion binding"/>
    <property type="evidence" value="ECO:0007669"/>
    <property type="project" value="UniProtKB-KW"/>
</dbReference>
<dbReference type="SMART" id="SM00249">
    <property type="entry name" value="PHD"/>
    <property type="match status" value="1"/>
</dbReference>
<dbReference type="GO" id="GO:0070210">
    <property type="term" value="C:Rpd3L-Expanded complex"/>
    <property type="evidence" value="ECO:0007669"/>
    <property type="project" value="TreeGrafter"/>
</dbReference>
<dbReference type="GO" id="GO:0034967">
    <property type="term" value="C:Set3 complex"/>
    <property type="evidence" value="ECO:0007669"/>
    <property type="project" value="TreeGrafter"/>
</dbReference>
<accession>A0A8C4Q8S9</accession>
<evidence type="ECO:0000313" key="8">
    <source>
        <dbReference type="Proteomes" id="UP000694388"/>
    </source>
</evidence>
<keyword evidence="3" id="KW-0862">Zinc</keyword>
<keyword evidence="8" id="KW-1185">Reference proteome</keyword>
<reference evidence="7" key="1">
    <citation type="submission" date="2025-08" db="UniProtKB">
        <authorList>
            <consortium name="Ensembl"/>
        </authorList>
    </citation>
    <scope>IDENTIFICATION</scope>
</reference>
<dbReference type="SUPFAM" id="SSF57903">
    <property type="entry name" value="FYVE/PHD zinc finger"/>
    <property type="match status" value="1"/>
</dbReference>
<dbReference type="InterPro" id="IPR001965">
    <property type="entry name" value="Znf_PHD"/>
</dbReference>
<protein>
    <recommendedName>
        <fullName evidence="6">PHD-type domain-containing protein</fullName>
    </recommendedName>
</protein>
<dbReference type="Proteomes" id="UP000694388">
    <property type="component" value="Unplaced"/>
</dbReference>